<dbReference type="InterPro" id="IPR036116">
    <property type="entry name" value="FN3_sf"/>
</dbReference>
<evidence type="ECO:0000313" key="2">
    <source>
        <dbReference type="EMBL" id="MBK6264763.1"/>
    </source>
</evidence>
<proteinExistence type="predicted"/>
<name>A0A935CAE8_9BACT</name>
<evidence type="ECO:0000259" key="1">
    <source>
        <dbReference type="PROSITE" id="PS50853"/>
    </source>
</evidence>
<dbReference type="SUPFAM" id="SSF49265">
    <property type="entry name" value="Fibronectin type III"/>
    <property type="match status" value="2"/>
</dbReference>
<gene>
    <name evidence="2" type="ORF">JKA74_06925</name>
</gene>
<comment type="caution">
    <text evidence="2">The sequence shown here is derived from an EMBL/GenBank/DDBJ whole genome shotgun (WGS) entry which is preliminary data.</text>
</comment>
<sequence>MRRNKYIIILIFACWGLPLSGILAQAPSVQKEVKGVKVIANVKDDGIHLRWAPTSAVLWSLGNTKGYKIYRYTIKVDGEITDDKEFTDLTPNKITYRPEADWEAIINEPYAPVAAQALFGETFTISRQGSPNMMEAINKSREEESRFSFSLLAADLSPITAEYSGLYFVDKEVQKNKTYLYKVFIPESTKPLDTGMVYLSANEMVKLPRIKSLKAEFGDRSAKLEWNTTYGFEYYTAYNVERSTDSIHFEQINERPLVNAGFDRNKPVNLLYAADSLPENKTTYYYRVKGISPFGEEGPGSNMVKGEGKVKLQVKPFNIAHTYNEEGNILLSWEFDEGFEYMIEGFHIVRVENLDKGKVVKLNDAPIRADKRSFLDNQPLTSNYYQIIAASKHGDMQASVTHMAQTEDSIPPAPTRIIKVEVDTSGVAKINWHRNTEPDFYGYKVMKAYDRTAEFSLINGQILKDSVYVDTLNLNRITRKVFYKIISLDKHYNHSKSSHIFEATFPDVVAPVSPVLNKVLQDSLGVALYWQNSSSKDIRANLIYRKEGGRKNWKLVHAMSGKDSIWHDRDLTNNITYHYTLIAVDSAGNESAPQRALPITYKDFQLKEGIKFFSLEANRKEKFISVEWELSKNKEIHSIELYRGDETTPLRHFMKITPDEGIYIDKKLVVNTSYKYALRVKYEDGTLSKISQIKEIKY</sequence>
<evidence type="ECO:0000313" key="3">
    <source>
        <dbReference type="Proteomes" id="UP000611723"/>
    </source>
</evidence>
<dbReference type="Proteomes" id="UP000611723">
    <property type="component" value="Unassembled WGS sequence"/>
</dbReference>
<dbReference type="RefSeq" id="WP_201430431.1">
    <property type="nucleotide sequence ID" value="NZ_JAEQBW010000002.1"/>
</dbReference>
<reference evidence="2" key="1">
    <citation type="submission" date="2021-01" db="EMBL/GenBank/DDBJ databases">
        <title>Marivirga aurantiaca sp. nov., isolated from intertidal surface sediments.</title>
        <authorList>
            <person name="Zhang M."/>
        </authorList>
    </citation>
    <scope>NUCLEOTIDE SEQUENCE</scope>
    <source>
        <strain evidence="2">S37H4</strain>
    </source>
</reference>
<dbReference type="PROSITE" id="PS50853">
    <property type="entry name" value="FN3"/>
    <property type="match status" value="1"/>
</dbReference>
<dbReference type="InterPro" id="IPR003961">
    <property type="entry name" value="FN3_dom"/>
</dbReference>
<protein>
    <recommendedName>
        <fullName evidence="1">Fibronectin type-III domain-containing protein</fullName>
    </recommendedName>
</protein>
<accession>A0A935CAE8</accession>
<dbReference type="InterPro" id="IPR013783">
    <property type="entry name" value="Ig-like_fold"/>
</dbReference>
<keyword evidence="3" id="KW-1185">Reference proteome</keyword>
<dbReference type="EMBL" id="JAEQBW010000002">
    <property type="protein sequence ID" value="MBK6264763.1"/>
    <property type="molecule type" value="Genomic_DNA"/>
</dbReference>
<organism evidence="2 3">
    <name type="scientific">Marivirga aurantiaca</name>
    <dbReference type="NCBI Taxonomy" id="2802615"/>
    <lineage>
        <taxon>Bacteria</taxon>
        <taxon>Pseudomonadati</taxon>
        <taxon>Bacteroidota</taxon>
        <taxon>Cytophagia</taxon>
        <taxon>Cytophagales</taxon>
        <taxon>Marivirgaceae</taxon>
        <taxon>Marivirga</taxon>
    </lineage>
</organism>
<feature type="domain" description="Fibronectin type-III" evidence="1">
    <location>
        <begin position="510"/>
        <end position="604"/>
    </location>
</feature>
<dbReference type="Gene3D" id="2.60.40.10">
    <property type="entry name" value="Immunoglobulins"/>
    <property type="match status" value="3"/>
</dbReference>
<dbReference type="AlphaFoldDB" id="A0A935CAE8"/>